<dbReference type="Proteomes" id="UP000619293">
    <property type="component" value="Unassembled WGS sequence"/>
</dbReference>
<name>A0A8J3K1H3_9ACTN</name>
<evidence type="ECO:0000259" key="3">
    <source>
        <dbReference type="Pfam" id="PF01551"/>
    </source>
</evidence>
<feature type="domain" description="M23ase beta-sheet core" evidence="3">
    <location>
        <begin position="79"/>
        <end position="175"/>
    </location>
</feature>
<dbReference type="PANTHER" id="PTHR21666">
    <property type="entry name" value="PEPTIDASE-RELATED"/>
    <property type="match status" value="1"/>
</dbReference>
<dbReference type="GO" id="GO:0004222">
    <property type="term" value="F:metalloendopeptidase activity"/>
    <property type="evidence" value="ECO:0007669"/>
    <property type="project" value="TreeGrafter"/>
</dbReference>
<protein>
    <recommendedName>
        <fullName evidence="3">M23ase beta-sheet core domain-containing protein</fullName>
    </recommendedName>
</protein>
<keyword evidence="5" id="KW-1185">Reference proteome</keyword>
<evidence type="ECO:0000313" key="4">
    <source>
        <dbReference type="EMBL" id="GIF91216.1"/>
    </source>
</evidence>
<dbReference type="Gene3D" id="2.70.70.10">
    <property type="entry name" value="Glucose Permease (Domain IIA)"/>
    <property type="match status" value="1"/>
</dbReference>
<accession>A0A8J3K1H3</accession>
<organism evidence="4 5">
    <name type="scientific">Catellatospora chokoriensis</name>
    <dbReference type="NCBI Taxonomy" id="310353"/>
    <lineage>
        <taxon>Bacteria</taxon>
        <taxon>Bacillati</taxon>
        <taxon>Actinomycetota</taxon>
        <taxon>Actinomycetes</taxon>
        <taxon>Micromonosporales</taxon>
        <taxon>Micromonosporaceae</taxon>
        <taxon>Catellatospora</taxon>
    </lineage>
</organism>
<dbReference type="CDD" id="cd12797">
    <property type="entry name" value="M23_peptidase"/>
    <property type="match status" value="1"/>
</dbReference>
<gene>
    <name evidence="4" type="ORF">Cch02nite_46600</name>
</gene>
<evidence type="ECO:0000313" key="5">
    <source>
        <dbReference type="Proteomes" id="UP000619293"/>
    </source>
</evidence>
<feature type="region of interest" description="Disordered" evidence="1">
    <location>
        <begin position="33"/>
        <end position="58"/>
    </location>
</feature>
<feature type="chain" id="PRO_5038734022" description="M23ase beta-sheet core domain-containing protein" evidence="2">
    <location>
        <begin position="18"/>
        <end position="230"/>
    </location>
</feature>
<feature type="signal peptide" evidence="2">
    <location>
        <begin position="1"/>
        <end position="17"/>
    </location>
</feature>
<sequence>MRSHLVPLGLVTVLALAACGGPAERPVFTPAAAATPAPSATPDAAPSPSPSTAASPPAVHHVFPVLGKTSYGRTHHDYQATDIMAPCGATVVAAIDGVVLEISPVDLYDPKNDDGATRGGKSVSLLGDDGVRYYGSHFSAIDAKIRAGVRVTAGQQLGKVGRTGLASACHLHFGMSPVCARTGDWWIRRGVIWPWRYLDAWRKGTAKSPVPEISTWESKNGCSTKPPKGA</sequence>
<dbReference type="PANTHER" id="PTHR21666:SF270">
    <property type="entry name" value="MUREIN HYDROLASE ACTIVATOR ENVC"/>
    <property type="match status" value="1"/>
</dbReference>
<dbReference type="RefSeq" id="WP_191839128.1">
    <property type="nucleotide sequence ID" value="NZ_BAAALB010000006.1"/>
</dbReference>
<dbReference type="SUPFAM" id="SSF51261">
    <property type="entry name" value="Duplicated hybrid motif"/>
    <property type="match status" value="1"/>
</dbReference>
<dbReference type="InterPro" id="IPR011055">
    <property type="entry name" value="Dup_hybrid_motif"/>
</dbReference>
<dbReference type="PROSITE" id="PS51257">
    <property type="entry name" value="PROKAR_LIPOPROTEIN"/>
    <property type="match status" value="1"/>
</dbReference>
<comment type="caution">
    <text evidence="4">The sequence shown here is derived from an EMBL/GenBank/DDBJ whole genome shotgun (WGS) entry which is preliminary data.</text>
</comment>
<evidence type="ECO:0000256" key="1">
    <source>
        <dbReference type="SAM" id="MobiDB-lite"/>
    </source>
</evidence>
<reference evidence="4 5" key="1">
    <citation type="submission" date="2021-01" db="EMBL/GenBank/DDBJ databases">
        <title>Whole genome shotgun sequence of Catellatospora chokoriensis NBRC 107358.</title>
        <authorList>
            <person name="Komaki H."/>
            <person name="Tamura T."/>
        </authorList>
    </citation>
    <scope>NUCLEOTIDE SEQUENCE [LARGE SCALE GENOMIC DNA]</scope>
    <source>
        <strain evidence="4 5">NBRC 107358</strain>
    </source>
</reference>
<dbReference type="InterPro" id="IPR016047">
    <property type="entry name" value="M23ase_b-sheet_dom"/>
</dbReference>
<dbReference type="Pfam" id="PF01551">
    <property type="entry name" value="Peptidase_M23"/>
    <property type="match status" value="1"/>
</dbReference>
<evidence type="ECO:0000256" key="2">
    <source>
        <dbReference type="SAM" id="SignalP"/>
    </source>
</evidence>
<proteinExistence type="predicted"/>
<dbReference type="AlphaFoldDB" id="A0A8J3K1H3"/>
<feature type="region of interest" description="Disordered" evidence="1">
    <location>
        <begin position="209"/>
        <end position="230"/>
    </location>
</feature>
<dbReference type="InterPro" id="IPR050570">
    <property type="entry name" value="Cell_wall_metabolism_enzyme"/>
</dbReference>
<keyword evidence="2" id="KW-0732">Signal</keyword>
<dbReference type="EMBL" id="BONG01000030">
    <property type="protein sequence ID" value="GIF91216.1"/>
    <property type="molecule type" value="Genomic_DNA"/>
</dbReference>